<dbReference type="OrthoDB" id="249612at2759"/>
<evidence type="ECO:0000256" key="9">
    <source>
        <dbReference type="SAM" id="MobiDB-lite"/>
    </source>
</evidence>
<dbReference type="PANTHER" id="PTHR21443:SF0">
    <property type="entry name" value="CONSERVED OLIGOMERIC GOLGI COMPLEX SUBUNIT 7"/>
    <property type="match status" value="1"/>
</dbReference>
<dbReference type="GO" id="GO:0000139">
    <property type="term" value="C:Golgi membrane"/>
    <property type="evidence" value="ECO:0007669"/>
    <property type="project" value="UniProtKB-SubCell"/>
</dbReference>
<dbReference type="GO" id="GO:0007030">
    <property type="term" value="P:Golgi organization"/>
    <property type="evidence" value="ECO:0007669"/>
    <property type="project" value="TreeGrafter"/>
</dbReference>
<dbReference type="STRING" id="685588.A0A067SWD8"/>
<dbReference type="InterPro" id="IPR019335">
    <property type="entry name" value="COG7"/>
</dbReference>
<sequence>MAIPTLTNQFVDSLEQYDDVVSWINDALTPDDADESSVLDLTELDHQITQLLITLDIASEDTASQLERVIDDVSRGIPRLAYDLHFMKDGASTLQNALVAVLQRSRDAVPKETSAALDNLHHLDTIKGRMEASREVLQEAESWSTLEHEVTSLILEKSYAKAAERLSEANKSMVVFQNTPEYDPRRTLMVNLQNQLEAALSTALVSAINAQDSMACRDYFSIFSTIQRESEFRNYYYASRRSSIISLWQNTSLADCGPSSTHSDNVTAQVFAEFLPKFYSSFITLLNTERSSISSIFPDPSISLSQFISFTMTTLQPTVPQRLTSYASHYGETSLLHLISALRATEDFATGVDKIMEKIKYASSTAPLQDSEKPQTHRRRSSRMSISLRPGQHRSSSSTAGVSKAIVESVESMEWDQELFQPFLDFQTDYGSLERRFLEHSLLEIISSDIGNKVQASDRPRLFRERAIDIFGIAENSMGRCKAFTYGYGSVGLLHSLDGFFQSFIEMWTADVQSESGNPSSVVKSTISDNELSDLDYTAQDWSDIQLSLHLLSSARTVFDRLVIFETKLRAYLTQVAAHFRLSSNDPFNFLIAATKGESQLLEQSTLNSAELHALLIAVENDSNPRDAPFSASLRLQAPAPTPSPEPLLVNARKALSIFAQTCQASMTKTILSPLRSHLAGYASSSAWLSNADPNLTISSNDLRVPTFSLSHSETVQRVAEGLLNLPRLFEVYADDNALAFSLETLAYVESEVFQNLSEQTHDMSGQQSHRRRSSIYMKPSQIDVEVVSSAWLLSLGHTFLEYLTSDVLPNIPSLSTAGAAQLASDLEYLSNIVRALNVQHDALEKWKAYVSMDANEGMKAVAESNYSPRDPVLEHVAKLRGWR</sequence>
<dbReference type="AlphaFoldDB" id="A0A067SWD8"/>
<dbReference type="GO" id="GO:0006890">
    <property type="term" value="P:retrograde vesicle-mediated transport, Golgi to endoplasmic reticulum"/>
    <property type="evidence" value="ECO:0007669"/>
    <property type="project" value="TreeGrafter"/>
</dbReference>
<dbReference type="GO" id="GO:0017119">
    <property type="term" value="C:Golgi transport complex"/>
    <property type="evidence" value="ECO:0007669"/>
    <property type="project" value="InterPro"/>
</dbReference>
<dbReference type="HOGENOM" id="CLU_006044_0_0_1"/>
<gene>
    <name evidence="10" type="ORF">GALMADRAFT_122928</name>
</gene>
<accession>A0A067SWD8</accession>
<feature type="region of interest" description="Disordered" evidence="9">
    <location>
        <begin position="365"/>
        <end position="400"/>
    </location>
</feature>
<name>A0A067SWD8_GALM3</name>
<comment type="similarity">
    <text evidence="2">Belongs to the COG7 family.</text>
</comment>
<keyword evidence="11" id="KW-1185">Reference proteome</keyword>
<comment type="subcellular location">
    <subcellularLocation>
        <location evidence="1">Golgi apparatus membrane</location>
        <topology evidence="1">Peripheral membrane protein</topology>
    </subcellularLocation>
</comment>
<dbReference type="Proteomes" id="UP000027222">
    <property type="component" value="Unassembled WGS sequence"/>
</dbReference>
<proteinExistence type="inferred from homology"/>
<evidence type="ECO:0000256" key="7">
    <source>
        <dbReference type="ARBA" id="ARBA00023136"/>
    </source>
</evidence>
<keyword evidence="6" id="KW-0333">Golgi apparatus</keyword>
<evidence type="ECO:0000313" key="10">
    <source>
        <dbReference type="EMBL" id="KDR75221.1"/>
    </source>
</evidence>
<protein>
    <recommendedName>
        <fullName evidence="3">Conserved oligomeric Golgi complex subunit 7</fullName>
    </recommendedName>
    <alternativeName>
        <fullName evidence="8">Component of oligomeric Golgi complex 7</fullName>
    </alternativeName>
</protein>
<evidence type="ECO:0000256" key="2">
    <source>
        <dbReference type="ARBA" id="ARBA00005831"/>
    </source>
</evidence>
<evidence type="ECO:0000256" key="1">
    <source>
        <dbReference type="ARBA" id="ARBA00004395"/>
    </source>
</evidence>
<evidence type="ECO:0000313" key="11">
    <source>
        <dbReference type="Proteomes" id="UP000027222"/>
    </source>
</evidence>
<reference evidence="11" key="1">
    <citation type="journal article" date="2014" name="Proc. Natl. Acad. Sci. U.S.A.">
        <title>Extensive sampling of basidiomycete genomes demonstrates inadequacy of the white-rot/brown-rot paradigm for wood decay fungi.</title>
        <authorList>
            <person name="Riley R."/>
            <person name="Salamov A.A."/>
            <person name="Brown D.W."/>
            <person name="Nagy L.G."/>
            <person name="Floudas D."/>
            <person name="Held B.W."/>
            <person name="Levasseur A."/>
            <person name="Lombard V."/>
            <person name="Morin E."/>
            <person name="Otillar R."/>
            <person name="Lindquist E.A."/>
            <person name="Sun H."/>
            <person name="LaButti K.M."/>
            <person name="Schmutz J."/>
            <person name="Jabbour D."/>
            <person name="Luo H."/>
            <person name="Baker S.E."/>
            <person name="Pisabarro A.G."/>
            <person name="Walton J.D."/>
            <person name="Blanchette R.A."/>
            <person name="Henrissat B."/>
            <person name="Martin F."/>
            <person name="Cullen D."/>
            <person name="Hibbett D.S."/>
            <person name="Grigoriev I.V."/>
        </authorList>
    </citation>
    <scope>NUCLEOTIDE SEQUENCE [LARGE SCALE GENOMIC DNA]</scope>
    <source>
        <strain evidence="11">CBS 339.88</strain>
    </source>
</reference>
<dbReference type="Pfam" id="PF10191">
    <property type="entry name" value="COG7"/>
    <property type="match status" value="2"/>
</dbReference>
<evidence type="ECO:0000256" key="5">
    <source>
        <dbReference type="ARBA" id="ARBA00022927"/>
    </source>
</evidence>
<dbReference type="GO" id="GO:0006886">
    <property type="term" value="P:intracellular protein transport"/>
    <property type="evidence" value="ECO:0007669"/>
    <property type="project" value="InterPro"/>
</dbReference>
<dbReference type="EMBL" id="KL142381">
    <property type="protein sequence ID" value="KDR75221.1"/>
    <property type="molecule type" value="Genomic_DNA"/>
</dbReference>
<keyword evidence="7" id="KW-0472">Membrane</keyword>
<dbReference type="PANTHER" id="PTHR21443">
    <property type="entry name" value="CONSERVED OLIGOMERIC GOLGI COMPLEX COMPONENT 7"/>
    <property type="match status" value="1"/>
</dbReference>
<evidence type="ECO:0000256" key="3">
    <source>
        <dbReference type="ARBA" id="ARBA00020984"/>
    </source>
</evidence>
<keyword evidence="4" id="KW-0813">Transport</keyword>
<evidence type="ECO:0000256" key="8">
    <source>
        <dbReference type="ARBA" id="ARBA00031345"/>
    </source>
</evidence>
<keyword evidence="5" id="KW-0653">Protein transport</keyword>
<organism evidence="10 11">
    <name type="scientific">Galerina marginata (strain CBS 339.88)</name>
    <dbReference type="NCBI Taxonomy" id="685588"/>
    <lineage>
        <taxon>Eukaryota</taxon>
        <taxon>Fungi</taxon>
        <taxon>Dikarya</taxon>
        <taxon>Basidiomycota</taxon>
        <taxon>Agaricomycotina</taxon>
        <taxon>Agaricomycetes</taxon>
        <taxon>Agaricomycetidae</taxon>
        <taxon>Agaricales</taxon>
        <taxon>Agaricineae</taxon>
        <taxon>Strophariaceae</taxon>
        <taxon>Galerina</taxon>
    </lineage>
</organism>
<evidence type="ECO:0000256" key="6">
    <source>
        <dbReference type="ARBA" id="ARBA00023034"/>
    </source>
</evidence>
<evidence type="ECO:0000256" key="4">
    <source>
        <dbReference type="ARBA" id="ARBA00022448"/>
    </source>
</evidence>